<protein>
    <submittedName>
        <fullName evidence="2">F-box family protein</fullName>
    </submittedName>
</protein>
<dbReference type="OrthoDB" id="2095648at2759"/>
<dbReference type="AlphaFoldDB" id="A0A5A7PLQ1"/>
<dbReference type="EMBL" id="BKCP01004750">
    <property type="protein sequence ID" value="GER33551.1"/>
    <property type="molecule type" value="Genomic_DNA"/>
</dbReference>
<gene>
    <name evidence="2" type="ORF">STAS_09690</name>
</gene>
<evidence type="ECO:0000313" key="3">
    <source>
        <dbReference type="Proteomes" id="UP000325081"/>
    </source>
</evidence>
<keyword evidence="3" id="KW-1185">Reference proteome</keyword>
<dbReference type="GO" id="GO:0019005">
    <property type="term" value="C:SCF ubiquitin ligase complex"/>
    <property type="evidence" value="ECO:0007669"/>
    <property type="project" value="InterPro"/>
</dbReference>
<dbReference type="InterPro" id="IPR036047">
    <property type="entry name" value="F-box-like_dom_sf"/>
</dbReference>
<dbReference type="InterPro" id="IPR044184">
    <property type="entry name" value="SNE/GID2"/>
</dbReference>
<evidence type="ECO:0000313" key="2">
    <source>
        <dbReference type="EMBL" id="GER33551.1"/>
    </source>
</evidence>
<feature type="domain" description="F-box" evidence="1">
    <location>
        <begin position="17"/>
        <end position="55"/>
    </location>
</feature>
<dbReference type="PANTHER" id="PTHR47750">
    <property type="entry name" value="F-BOX PROTEIN SNE"/>
    <property type="match status" value="1"/>
</dbReference>
<name>A0A5A7PLQ1_STRAF</name>
<proteinExistence type="predicted"/>
<evidence type="ECO:0000259" key="1">
    <source>
        <dbReference type="SMART" id="SM00256"/>
    </source>
</evidence>
<dbReference type="SUPFAM" id="SSF81383">
    <property type="entry name" value="F-box domain"/>
    <property type="match status" value="1"/>
</dbReference>
<dbReference type="Proteomes" id="UP000325081">
    <property type="component" value="Unassembled WGS sequence"/>
</dbReference>
<dbReference type="InterPro" id="IPR001810">
    <property type="entry name" value="F-box_dom"/>
</dbReference>
<dbReference type="PANTHER" id="PTHR47750:SF1">
    <property type="entry name" value="F-BOX PROTEIN SNE"/>
    <property type="match status" value="1"/>
</dbReference>
<comment type="caution">
    <text evidence="2">The sequence shown here is derived from an EMBL/GenBank/DDBJ whole genome shotgun (WGS) entry which is preliminary data.</text>
</comment>
<reference evidence="3" key="1">
    <citation type="journal article" date="2019" name="Curr. Biol.">
        <title>Genome Sequence of Striga asiatica Provides Insight into the Evolution of Plant Parasitism.</title>
        <authorList>
            <person name="Yoshida S."/>
            <person name="Kim S."/>
            <person name="Wafula E.K."/>
            <person name="Tanskanen J."/>
            <person name="Kim Y.M."/>
            <person name="Honaas L."/>
            <person name="Yang Z."/>
            <person name="Spallek T."/>
            <person name="Conn C.E."/>
            <person name="Ichihashi Y."/>
            <person name="Cheong K."/>
            <person name="Cui S."/>
            <person name="Der J.P."/>
            <person name="Gundlach H."/>
            <person name="Jiao Y."/>
            <person name="Hori C."/>
            <person name="Ishida J.K."/>
            <person name="Kasahara H."/>
            <person name="Kiba T."/>
            <person name="Kim M.S."/>
            <person name="Koo N."/>
            <person name="Laohavisit A."/>
            <person name="Lee Y.H."/>
            <person name="Lumba S."/>
            <person name="McCourt P."/>
            <person name="Mortimer J.C."/>
            <person name="Mutuku J.M."/>
            <person name="Nomura T."/>
            <person name="Sasaki-Sekimoto Y."/>
            <person name="Seto Y."/>
            <person name="Wang Y."/>
            <person name="Wakatake T."/>
            <person name="Sakakibara H."/>
            <person name="Demura T."/>
            <person name="Yamaguchi S."/>
            <person name="Yoneyama K."/>
            <person name="Manabe R.I."/>
            <person name="Nelson D.C."/>
            <person name="Schulman A.H."/>
            <person name="Timko M.P."/>
            <person name="dePamphilis C.W."/>
            <person name="Choi D."/>
            <person name="Shirasu K."/>
        </authorList>
    </citation>
    <scope>NUCLEOTIDE SEQUENCE [LARGE SCALE GENOMIC DNA]</scope>
    <source>
        <strain evidence="3">cv. UVA1</strain>
    </source>
</reference>
<dbReference type="GO" id="GO:0009740">
    <property type="term" value="P:gibberellic acid mediated signaling pathway"/>
    <property type="evidence" value="ECO:0007669"/>
    <property type="project" value="TreeGrafter"/>
</dbReference>
<accession>A0A5A7PLQ1</accession>
<organism evidence="2 3">
    <name type="scientific">Striga asiatica</name>
    <name type="common">Asiatic witchweed</name>
    <name type="synonym">Buchnera asiatica</name>
    <dbReference type="NCBI Taxonomy" id="4170"/>
    <lineage>
        <taxon>Eukaryota</taxon>
        <taxon>Viridiplantae</taxon>
        <taxon>Streptophyta</taxon>
        <taxon>Embryophyta</taxon>
        <taxon>Tracheophyta</taxon>
        <taxon>Spermatophyta</taxon>
        <taxon>Magnoliopsida</taxon>
        <taxon>eudicotyledons</taxon>
        <taxon>Gunneridae</taxon>
        <taxon>Pentapetalae</taxon>
        <taxon>asterids</taxon>
        <taxon>lamiids</taxon>
        <taxon>Lamiales</taxon>
        <taxon>Orobanchaceae</taxon>
        <taxon>Buchnereae</taxon>
        <taxon>Striga</taxon>
    </lineage>
</organism>
<dbReference type="Gene3D" id="1.20.1280.50">
    <property type="match status" value="1"/>
</dbReference>
<sequence>MCGEKSEKRGLSINENQDVVAEILKRLDDRSLVAAAAVCRLWRGLARSEALWEYLCFRQLAPPPDGVRALVAALGGYRRLYTACVRPLLMSRRRRRRRERTAAWTPHEAELSLSLFCVDYYQRLLLAA</sequence>
<dbReference type="Pfam" id="PF12937">
    <property type="entry name" value="F-box-like"/>
    <property type="match status" value="1"/>
</dbReference>
<dbReference type="SMART" id="SM00256">
    <property type="entry name" value="FBOX"/>
    <property type="match status" value="1"/>
</dbReference>
<dbReference type="GO" id="GO:0009937">
    <property type="term" value="P:regulation of gibberellic acid mediated signaling pathway"/>
    <property type="evidence" value="ECO:0007669"/>
    <property type="project" value="InterPro"/>
</dbReference>